<dbReference type="Pfam" id="PF05662">
    <property type="entry name" value="YadA_stalk"/>
    <property type="match status" value="9"/>
</dbReference>
<evidence type="ECO:0000256" key="10">
    <source>
        <dbReference type="ARBA" id="ARBA00023237"/>
    </source>
</evidence>
<evidence type="ECO:0000256" key="6">
    <source>
        <dbReference type="ARBA" id="ARBA00022692"/>
    </source>
</evidence>
<reference evidence="14 15" key="1">
    <citation type="submission" date="2017-06" db="EMBL/GenBank/DDBJ databases">
        <title>Salmonella reference genomes for public health.</title>
        <authorList>
            <person name="Robertson J."/>
            <person name="Yoshida C."/>
            <person name="Gurnik S."/>
            <person name="Nash J."/>
        </authorList>
    </citation>
    <scope>NUCLEOTIDE SEQUENCE [LARGE SCALE GENOMIC DNA]</scope>
    <source>
        <strain evidence="14 15">S-1643</strain>
        <plasmid evidence="15">Plasmid unnamed1</plasmid>
    </source>
</reference>
<feature type="domain" description="Trimeric autotransporter adhesin YadA-like head" evidence="12">
    <location>
        <begin position="371"/>
        <end position="397"/>
    </location>
</feature>
<evidence type="ECO:0000259" key="12">
    <source>
        <dbReference type="Pfam" id="PF05658"/>
    </source>
</evidence>
<dbReference type="InterPro" id="IPR008640">
    <property type="entry name" value="Adhesin_Head_dom"/>
</dbReference>
<dbReference type="Gene3D" id="2.20.70.140">
    <property type="match status" value="3"/>
</dbReference>
<feature type="domain" description="Trimeric autotransporter adhesin YadA-like stalk" evidence="13">
    <location>
        <begin position="1305"/>
        <end position="1331"/>
    </location>
</feature>
<gene>
    <name evidence="14" type="ORF">LFZ25_25520</name>
</gene>
<keyword evidence="8" id="KW-0653">Protein transport</keyword>
<feature type="domain" description="Trimeric autotransporter adhesin YadA-like C-terminal membrane anchor" evidence="11">
    <location>
        <begin position="1460"/>
        <end position="1519"/>
    </location>
</feature>
<feature type="domain" description="Trimeric autotransporter adhesin YadA-like stalk" evidence="13">
    <location>
        <begin position="493"/>
        <end position="530"/>
    </location>
</feature>
<evidence type="ECO:0008006" key="16">
    <source>
        <dbReference type="Google" id="ProtNLM"/>
    </source>
</evidence>
<dbReference type="CDD" id="cd12820">
    <property type="entry name" value="LbR_YadA-like"/>
    <property type="match status" value="2"/>
</dbReference>
<keyword evidence="9" id="KW-0472">Membrane</keyword>
<feature type="domain" description="Trimeric autotransporter adhesin YadA-like stalk" evidence="13">
    <location>
        <begin position="1063"/>
        <end position="1101"/>
    </location>
</feature>
<feature type="domain" description="Trimeric autotransporter adhesin YadA-like stalk" evidence="13">
    <location>
        <begin position="1409"/>
        <end position="1441"/>
    </location>
</feature>
<dbReference type="Gene3D" id="1.20.5.170">
    <property type="match status" value="3"/>
</dbReference>
<comment type="similarity">
    <text evidence="3">Belongs to the autotransporter-2 (AT-2) (TC 1.B.40) family.</text>
</comment>
<dbReference type="InterPro" id="IPR005594">
    <property type="entry name" value="YadA_C"/>
</dbReference>
<dbReference type="InterPro" id="IPR011049">
    <property type="entry name" value="Serralysin-like_metalloprot_C"/>
</dbReference>
<dbReference type="InterPro" id="IPR008635">
    <property type="entry name" value="Coiled_stalk_dom"/>
</dbReference>
<feature type="domain" description="Trimeric autotransporter adhesin YadA-like head" evidence="12">
    <location>
        <begin position="314"/>
        <end position="340"/>
    </location>
</feature>
<dbReference type="Gene3D" id="3.30.1300.30">
    <property type="entry name" value="GSPII I/J protein-like"/>
    <property type="match status" value="1"/>
</dbReference>
<keyword evidence="5" id="KW-1134">Transmembrane beta strand</keyword>
<feature type="domain" description="Trimeric autotransporter adhesin YadA-like stalk" evidence="13">
    <location>
        <begin position="939"/>
        <end position="967"/>
    </location>
</feature>
<dbReference type="RefSeq" id="WP_088731530.1">
    <property type="nucleotide sequence ID" value="NZ_CP022118.1"/>
</dbReference>
<keyword evidence="4" id="KW-0813">Transport</keyword>
<keyword evidence="6" id="KW-0812">Transmembrane</keyword>
<dbReference type="Pfam" id="PF03895">
    <property type="entry name" value="YadA_anchor"/>
    <property type="match status" value="1"/>
</dbReference>
<feature type="domain" description="Trimeric autotransporter adhesin YadA-like stalk" evidence="13">
    <location>
        <begin position="1160"/>
        <end position="1201"/>
    </location>
</feature>
<feature type="domain" description="Trimeric autotransporter adhesin YadA-like head" evidence="12">
    <location>
        <begin position="218"/>
        <end position="243"/>
    </location>
</feature>
<feature type="domain" description="Trimeric autotransporter adhesin YadA-like stalk" evidence="13">
    <location>
        <begin position="613"/>
        <end position="647"/>
    </location>
</feature>
<dbReference type="GO" id="GO:0015031">
    <property type="term" value="P:protein transport"/>
    <property type="evidence" value="ECO:0007669"/>
    <property type="project" value="UniProtKB-KW"/>
</dbReference>
<sequence length="1519" mass="152847">MKVQHIKLVPTALLIVNTLNIGQAQAEDTLVCSTTGSGIDDFFCGPDSSTSGARRSIAIGDNVLIPKITVPGKTGIEQAIAIGSNVQGGGDNSITLGNDIITAGTGSVAIGGDDAAGIYNAGNKGYLLKTYGAKNNDSNISDFRANAALGNGTVSLGAGAQALADGAISIGAAATAGDGTQNGTGWSSTSGKQSIALGVESSALNHNAIALGYRANVTGYSGTAIGENASATSNNAIALGTNAMARDISDIAIGLNAIAQNSNGVTLASSLAIGSEAKAMTNNSFAIGSEAQALSPGAIAFGPSTTAGNNTGPAAGNNAIAIGFLANAPSQNSLAMGRGATTNGAPQSIALGYAAKTSAAEAIALGTNSAASGLNSIALGKEAKTTATNSIAIGTGSLVSGLNSGAIGVPGTVSGSNAYSVGNNNTIMADNAFVVGNAVNNTVENSVVLGNGSTVSGATGTSVYTVNGVTHNFAGAVPVSTVSIGAAGKERTLTNVAAARISAGSTDAVNGSQLFAVTSEVDKGNQFAGNTGTFNRRLGEPTIISGGLAINATASNKNIRTIAKDGTIDIQLADNLDVTSVKAGNSVINNDGLHITDGPSVTSGGIDAGNNIIRNVADGANETDAVNKRQFDTLSGIVGKGWGLQVNSGETEAIVPGETVNFTEGDNIKITRSGKTLNIATARRVDFERATVGDITLDQATGKITGVADGELSADSKDAVSGHQLFATNQNVARNTRDIAANKALLNNGINFAGNKGSFNRRLGEVTTISGGLATEATASNKNIRTIAKDGTIDIQLADNLDVTSVKAGNSVINNDGLHITDGPSVTSDGINAGNRVISNVGDAVSDTDAVNKRQLDNLSTTVNRGWNLQVNSGDAESIAPGDTLNITEGDNIQISRTGKMLNIATARKVSFDNVTVGNISLDKDTGKIGGLSDGLLSTNSKDAVTGGQLFSTNENVTTNTRNIAANKVLLDSGLNFTGNTGSFNRRLGETTTIRGGLAADAAASNKNIRTEAKDGLLDIQLADNLDVTSVKTGNALLSNDGLHITGGPSVTEGGIDAGNRVISNVGDAVSDTDAVNKRQLDNLSSIVGQGLTFSANEGGDITRRPGDILALRGDATTKGEYNGKNIKTVTDISTGIISIKIAESPVFGNVVINDSNSGKITGVSDGSIVSGSKDVVNGGQIHHVTTAISNIIGGNAHVSTDGSLITSNIGNTGKDTIHDAIDSVRNAAENASAGWNLSVNGQESSTVKPKDTVDLSNADGNISITKKDNQVSFNLSDSVKVKESIGIKNGPALTRSGVDGAGMKITNVADGTIAAGSSDAINGGQIHDFVNGEVTRPITFTADTGTPYDARLGTTLNVKGDNKNIQTMVSGNTLSVSLNENINVKSVKATDSLSVASGASIDMGGNAIQNVGNATRPGDAVNYGQLQQAFSSLGDQINRVERRANAGAAAAIATAGLTQAYIPGKSMMSMSGGTFQGESSLAIGLSTISDNGNWVLKGSFSSTTRNQTGASVGVGFQF</sequence>
<evidence type="ECO:0000256" key="9">
    <source>
        <dbReference type="ARBA" id="ARBA00023136"/>
    </source>
</evidence>
<feature type="domain" description="Trimeric autotransporter adhesin YadA-like head" evidence="12">
    <location>
        <begin position="269"/>
        <end position="291"/>
    </location>
</feature>
<comment type="subcellular location">
    <subcellularLocation>
        <location evidence="2">Cell outer membrane</location>
    </subcellularLocation>
    <subcellularLocation>
        <location evidence="1">Cell surface</location>
    </subcellularLocation>
</comment>
<evidence type="ECO:0000256" key="7">
    <source>
        <dbReference type="ARBA" id="ARBA00022729"/>
    </source>
</evidence>
<feature type="domain" description="Trimeric autotransporter adhesin YadA-like stalk" evidence="13">
    <location>
        <begin position="838"/>
        <end position="876"/>
    </location>
</feature>
<dbReference type="GO" id="GO:0009986">
    <property type="term" value="C:cell surface"/>
    <property type="evidence" value="ECO:0007669"/>
    <property type="project" value="UniProtKB-SubCell"/>
</dbReference>
<geneLocation type="plasmid" evidence="14">
    <name>unnamed1</name>
</geneLocation>
<keyword evidence="10" id="KW-0998">Cell outer membrane</keyword>
<evidence type="ECO:0000256" key="4">
    <source>
        <dbReference type="ARBA" id="ARBA00022448"/>
    </source>
</evidence>
<protein>
    <recommendedName>
        <fullName evidence="16">Autotransporter</fullName>
    </recommendedName>
</protein>
<organism evidence="14 15">
    <name type="scientific">Salmonella enterica subsp. enterica serovar Macclesfield str. S-1643</name>
    <dbReference type="NCBI Taxonomy" id="1242107"/>
    <lineage>
        <taxon>Bacteria</taxon>
        <taxon>Pseudomonadati</taxon>
        <taxon>Pseudomonadota</taxon>
        <taxon>Gammaproteobacteria</taxon>
        <taxon>Enterobacterales</taxon>
        <taxon>Enterobacteriaceae</taxon>
        <taxon>Salmonella</taxon>
    </lineage>
</organism>
<feature type="domain" description="Trimeric autotransporter adhesin YadA-like head" evidence="12">
    <location>
        <begin position="347"/>
        <end position="369"/>
    </location>
</feature>
<keyword evidence="14" id="KW-0614">Plasmid</keyword>
<proteinExistence type="inferred from homology"/>
<keyword evidence="7" id="KW-0732">Signal</keyword>
<evidence type="ECO:0000256" key="5">
    <source>
        <dbReference type="ARBA" id="ARBA00022452"/>
    </source>
</evidence>
<evidence type="ECO:0000259" key="11">
    <source>
        <dbReference type="Pfam" id="PF03895"/>
    </source>
</evidence>
<dbReference type="SUPFAM" id="SSF101967">
    <property type="entry name" value="Adhesin YadA, collagen-binding domain"/>
    <property type="match status" value="7"/>
</dbReference>
<accession>A0A241PXI1</accession>
<dbReference type="Gene3D" id="6.20.50.100">
    <property type="match status" value="3"/>
</dbReference>
<evidence type="ECO:0000313" key="15">
    <source>
        <dbReference type="Proteomes" id="UP000197157"/>
    </source>
</evidence>
<dbReference type="GO" id="GO:0009279">
    <property type="term" value="C:cell outer membrane"/>
    <property type="evidence" value="ECO:0007669"/>
    <property type="project" value="UniProtKB-SubCell"/>
</dbReference>
<dbReference type="EMBL" id="CP022118">
    <property type="protein sequence ID" value="ASG19177.1"/>
    <property type="molecule type" value="Genomic_DNA"/>
</dbReference>
<dbReference type="InterPro" id="IPR045584">
    <property type="entry name" value="Pilin-like"/>
</dbReference>
<dbReference type="SUPFAM" id="SSF54523">
    <property type="entry name" value="Pili subunits"/>
    <property type="match status" value="1"/>
</dbReference>
<name>A0A241PXI1_SALET</name>
<evidence type="ECO:0000256" key="1">
    <source>
        <dbReference type="ARBA" id="ARBA00004241"/>
    </source>
</evidence>
<evidence type="ECO:0000259" key="13">
    <source>
        <dbReference type="Pfam" id="PF05662"/>
    </source>
</evidence>
<evidence type="ECO:0000256" key="8">
    <source>
        <dbReference type="ARBA" id="ARBA00022927"/>
    </source>
</evidence>
<evidence type="ECO:0000313" key="14">
    <source>
        <dbReference type="EMBL" id="ASG19177.1"/>
    </source>
</evidence>
<dbReference type="Gene3D" id="2.150.10.10">
    <property type="entry name" value="Serralysin-like metalloprotease, C-terminal"/>
    <property type="match status" value="4"/>
</dbReference>
<dbReference type="Proteomes" id="UP000197157">
    <property type="component" value="Plasmid unnamed1"/>
</dbReference>
<dbReference type="Pfam" id="PF05658">
    <property type="entry name" value="YadA_head"/>
    <property type="match status" value="6"/>
</dbReference>
<evidence type="ECO:0000256" key="2">
    <source>
        <dbReference type="ARBA" id="ARBA00004442"/>
    </source>
</evidence>
<feature type="domain" description="Trimeric autotransporter adhesin YadA-like stalk" evidence="13">
    <location>
        <begin position="703"/>
        <end position="742"/>
    </location>
</feature>
<feature type="domain" description="Trimeric autotransporter adhesin YadA-like head" evidence="12">
    <location>
        <begin position="190"/>
        <end position="215"/>
    </location>
</feature>
<evidence type="ECO:0000256" key="3">
    <source>
        <dbReference type="ARBA" id="ARBA00005848"/>
    </source>
</evidence>